<feature type="compositionally biased region" description="Basic residues" evidence="11">
    <location>
        <begin position="704"/>
        <end position="721"/>
    </location>
</feature>
<dbReference type="OMA" id="LESKMLC"/>
<feature type="compositionally biased region" description="Basic and acidic residues" evidence="11">
    <location>
        <begin position="411"/>
        <end position="434"/>
    </location>
</feature>
<evidence type="ECO:0000256" key="1">
    <source>
        <dbReference type="ARBA" id="ARBA00004245"/>
    </source>
</evidence>
<keyword evidence="7 9" id="KW-0505">Motor protein</keyword>
<dbReference type="EMBL" id="EAAA01000249">
    <property type="status" value="NOT_ANNOTATED_CDS"/>
    <property type="molecule type" value="Genomic_DNA"/>
</dbReference>
<keyword evidence="8" id="KW-0206">Cytoskeleton</keyword>
<proteinExistence type="inferred from homology"/>
<evidence type="ECO:0000313" key="13">
    <source>
        <dbReference type="Ensembl" id="ENSCINP00000015247.3"/>
    </source>
</evidence>
<dbReference type="CDD" id="cd01371">
    <property type="entry name" value="KISc_KIF3"/>
    <property type="match status" value="1"/>
</dbReference>
<reference evidence="14" key="1">
    <citation type="journal article" date="2002" name="Science">
        <title>The draft genome of Ciona intestinalis: insights into chordate and vertebrate origins.</title>
        <authorList>
            <person name="Dehal P."/>
            <person name="Satou Y."/>
            <person name="Campbell R.K."/>
            <person name="Chapman J."/>
            <person name="Degnan B."/>
            <person name="De Tomaso A."/>
            <person name="Davidson B."/>
            <person name="Di Gregorio A."/>
            <person name="Gelpke M."/>
            <person name="Goodstein D.M."/>
            <person name="Harafuji N."/>
            <person name="Hastings K.E."/>
            <person name="Ho I."/>
            <person name="Hotta K."/>
            <person name="Huang W."/>
            <person name="Kawashima T."/>
            <person name="Lemaire P."/>
            <person name="Martinez D."/>
            <person name="Meinertzhagen I.A."/>
            <person name="Necula S."/>
            <person name="Nonaka M."/>
            <person name="Putnam N."/>
            <person name="Rash S."/>
            <person name="Saiga H."/>
            <person name="Satake M."/>
            <person name="Terry A."/>
            <person name="Yamada L."/>
            <person name="Wang H.G."/>
            <person name="Awazu S."/>
            <person name="Azumi K."/>
            <person name="Boore J."/>
            <person name="Branno M."/>
            <person name="Chin-Bow S."/>
            <person name="DeSantis R."/>
            <person name="Doyle S."/>
            <person name="Francino P."/>
            <person name="Keys D.N."/>
            <person name="Haga S."/>
            <person name="Hayashi H."/>
            <person name="Hino K."/>
            <person name="Imai K.S."/>
            <person name="Inaba K."/>
            <person name="Kano S."/>
            <person name="Kobayashi K."/>
            <person name="Kobayashi M."/>
            <person name="Lee B.I."/>
            <person name="Makabe K.W."/>
            <person name="Manohar C."/>
            <person name="Matassi G."/>
            <person name="Medina M."/>
            <person name="Mochizuki Y."/>
            <person name="Mount S."/>
            <person name="Morishita T."/>
            <person name="Miura S."/>
            <person name="Nakayama A."/>
            <person name="Nishizaka S."/>
            <person name="Nomoto H."/>
            <person name="Ohta F."/>
            <person name="Oishi K."/>
            <person name="Rigoutsos I."/>
            <person name="Sano M."/>
            <person name="Sasaki A."/>
            <person name="Sasakura Y."/>
            <person name="Shoguchi E."/>
            <person name="Shin-i T."/>
            <person name="Spagnuolo A."/>
            <person name="Stainier D."/>
            <person name="Suzuki M.M."/>
            <person name="Tassy O."/>
            <person name="Takatori N."/>
            <person name="Tokuoka M."/>
            <person name="Yagi K."/>
            <person name="Yoshizaki F."/>
            <person name="Wada S."/>
            <person name="Zhang C."/>
            <person name="Hyatt P.D."/>
            <person name="Larimer F."/>
            <person name="Detter C."/>
            <person name="Doggett N."/>
            <person name="Glavina T."/>
            <person name="Hawkins T."/>
            <person name="Richardson P."/>
            <person name="Lucas S."/>
            <person name="Kohara Y."/>
            <person name="Levine M."/>
            <person name="Satoh N."/>
            <person name="Rokhsar D.S."/>
        </authorList>
    </citation>
    <scope>NUCLEOTIDE SEQUENCE [LARGE SCALE GENOMIC DNA]</scope>
</reference>
<evidence type="ECO:0000256" key="8">
    <source>
        <dbReference type="ARBA" id="ARBA00023212"/>
    </source>
</evidence>
<dbReference type="Proteomes" id="UP000008144">
    <property type="component" value="Chromosome 1"/>
</dbReference>
<dbReference type="PANTHER" id="PTHR47969:SF21">
    <property type="entry name" value="KINESIN-LIKE PROTEIN"/>
    <property type="match status" value="1"/>
</dbReference>
<dbReference type="GO" id="GO:0005524">
    <property type="term" value="F:ATP binding"/>
    <property type="evidence" value="ECO:0007669"/>
    <property type="project" value="UniProtKB-UniRule"/>
</dbReference>
<evidence type="ECO:0000256" key="4">
    <source>
        <dbReference type="ARBA" id="ARBA00022741"/>
    </source>
</evidence>
<evidence type="ECO:0000256" key="11">
    <source>
        <dbReference type="SAM" id="MobiDB-lite"/>
    </source>
</evidence>
<dbReference type="PANTHER" id="PTHR47969">
    <property type="entry name" value="CHROMOSOME-ASSOCIATED KINESIN KIF4A-RELATED"/>
    <property type="match status" value="1"/>
</dbReference>
<dbReference type="STRING" id="7719.ENSCINP00000015247"/>
<dbReference type="InterPro" id="IPR036961">
    <property type="entry name" value="Kinesin_motor_dom_sf"/>
</dbReference>
<dbReference type="GO" id="GO:0005737">
    <property type="term" value="C:cytoplasm"/>
    <property type="evidence" value="ECO:0000318"/>
    <property type="project" value="GO_Central"/>
</dbReference>
<evidence type="ECO:0000256" key="9">
    <source>
        <dbReference type="PROSITE-ProRule" id="PRU00283"/>
    </source>
</evidence>
<keyword evidence="6" id="KW-0175">Coiled coil</keyword>
<dbReference type="KEGG" id="cin:493586"/>
<dbReference type="FunCoup" id="F7B875">
    <property type="interactions" value="423"/>
</dbReference>
<dbReference type="AlphaFoldDB" id="F7B875"/>
<dbReference type="FunFam" id="3.40.850.10:FF:000017">
    <property type="entry name" value="Kinesin-like protein"/>
    <property type="match status" value="1"/>
</dbReference>
<sequence>MSKSKSSECVKVVVRCRPLNQKEVEGNHESVVSMDVKSGQVQIKNPKSPNDPPKSFTFDAIYDWNCTQSDIFEETFHPLLDSVLNGFNGTIFAYGQTGTGKTFTMEGVRSNPELRGAIPRSFEHIYKHIARTKDQQYLVRASYLEIYQEDIRDLLSKDQSKRLELKERPDTGVYVKDLLSFVTKSVKEIEHVMNVGNQNRSVGATNMNEHSSRSHAIFVITIECSEDGLDGKNHIRVGKLNLVDLAGSERQAKSGATGERLKEATKINLSLSALGNVISSLVDGKGHIPYRDSKLTRLLQDSLGGNAKTVMVANIGPASYNSDETLTTLRYANRAKNIQNKPKINEDPKDALLREFQEEIAKLKANLESRSKGGRKKKTRRRRNADGEMVEESGSDDDEDDDDDSSLSEEQQAKLEKEKNRILQDKSMAEEERERLLKEQQAKLEELKRQQEAKDELTAKIKAMQSKLLVGGRTIVDHTNEQERELEERRLLLAEQRRKERSMKQQLEAREESALEAQESYSSLRQEVDEKTKRLKKMYTRLQQLKAEISDLQEINCREREDLEISQMKMNRELKQKLLIIENFIPSDERARLEERIIYNEENDQWELKSVTNTAHNTMMQRPKSAHSGSSRPTSQYAKMAAAVGFNPRYKGDNVLLVELDMPTRTTQDYEGPTIAPKVQAALDAALQEEGDLQLDASDEKFVKKTKPRLKSAKSRPRTAKKNGISNGTDKPSLYPTSRGLVPK</sequence>
<keyword evidence="4 9" id="KW-0547">Nucleotide-binding</keyword>
<dbReference type="GeneTree" id="ENSGT00940000153739"/>
<dbReference type="PROSITE" id="PS00411">
    <property type="entry name" value="KINESIN_MOTOR_1"/>
    <property type="match status" value="1"/>
</dbReference>
<dbReference type="Gene3D" id="3.40.850.10">
    <property type="entry name" value="Kinesin motor domain"/>
    <property type="match status" value="1"/>
</dbReference>
<dbReference type="GO" id="GO:0060271">
    <property type="term" value="P:cilium assembly"/>
    <property type="evidence" value="ECO:0007669"/>
    <property type="project" value="UniProtKB-ARBA"/>
</dbReference>
<accession>A0A1W2VN06</accession>
<evidence type="ECO:0000256" key="3">
    <source>
        <dbReference type="ARBA" id="ARBA00022701"/>
    </source>
</evidence>
<dbReference type="GeneID" id="493586"/>
<dbReference type="CTD" id="9371"/>
<dbReference type="InterPro" id="IPR001752">
    <property type="entry name" value="Kinesin_motor_dom"/>
</dbReference>
<feature type="domain" description="Kinesin motor" evidence="12">
    <location>
        <begin position="9"/>
        <end position="338"/>
    </location>
</feature>
<evidence type="ECO:0000313" key="14">
    <source>
        <dbReference type="Proteomes" id="UP000008144"/>
    </source>
</evidence>
<dbReference type="GO" id="GO:0005871">
    <property type="term" value="C:kinesin complex"/>
    <property type="evidence" value="ECO:0000318"/>
    <property type="project" value="GO_Central"/>
</dbReference>
<keyword evidence="14" id="KW-1185">Reference proteome</keyword>
<feature type="region of interest" description="Disordered" evidence="11">
    <location>
        <begin position="698"/>
        <end position="744"/>
    </location>
</feature>
<comment type="subcellular location">
    <subcellularLocation>
        <location evidence="1">Cytoplasm</location>
        <location evidence="1">Cytoskeleton</location>
    </subcellularLocation>
</comment>
<evidence type="ECO:0000256" key="10">
    <source>
        <dbReference type="RuleBase" id="RU000394"/>
    </source>
</evidence>
<keyword evidence="3 10" id="KW-0493">Microtubule</keyword>
<evidence type="ECO:0000256" key="5">
    <source>
        <dbReference type="ARBA" id="ARBA00022840"/>
    </source>
</evidence>
<dbReference type="PROSITE" id="PS50067">
    <property type="entry name" value="KINESIN_MOTOR_2"/>
    <property type="match status" value="1"/>
</dbReference>
<evidence type="ECO:0000256" key="7">
    <source>
        <dbReference type="ARBA" id="ARBA00023175"/>
    </source>
</evidence>
<comment type="similarity">
    <text evidence="9 10">Belongs to the TRAFAC class myosin-kinesin ATPase superfamily. Kinesin family.</text>
</comment>
<reference evidence="13" key="3">
    <citation type="submission" date="2025-08" db="UniProtKB">
        <authorList>
            <consortium name="Ensembl"/>
        </authorList>
    </citation>
    <scope>IDENTIFICATION</scope>
</reference>
<dbReference type="InterPro" id="IPR027640">
    <property type="entry name" value="Kinesin-like_fam"/>
</dbReference>
<dbReference type="SUPFAM" id="SSF52540">
    <property type="entry name" value="P-loop containing nucleoside triphosphate hydrolases"/>
    <property type="match status" value="1"/>
</dbReference>
<reference evidence="13" key="4">
    <citation type="submission" date="2025-09" db="UniProtKB">
        <authorList>
            <consortium name="Ensembl"/>
        </authorList>
    </citation>
    <scope>IDENTIFICATION</scope>
</reference>
<dbReference type="InParanoid" id="F7B875"/>
<dbReference type="SMART" id="SM00129">
    <property type="entry name" value="KISc"/>
    <property type="match status" value="1"/>
</dbReference>
<name>F7B875_CIOIN</name>
<dbReference type="GO" id="GO:0003777">
    <property type="term" value="F:microtubule motor activity"/>
    <property type="evidence" value="ECO:0000318"/>
    <property type="project" value="GO_Central"/>
</dbReference>
<dbReference type="Ensembl" id="ENSCINT00000015247.3">
    <property type="protein sequence ID" value="ENSCINP00000015247.3"/>
    <property type="gene ID" value="ENSCING00000007410.3"/>
</dbReference>
<protein>
    <recommendedName>
        <fullName evidence="10">Kinesin-like protein</fullName>
    </recommendedName>
</protein>
<organism evidence="13 14">
    <name type="scientific">Ciona intestinalis</name>
    <name type="common">Transparent sea squirt</name>
    <name type="synonym">Ascidia intestinalis</name>
    <dbReference type="NCBI Taxonomy" id="7719"/>
    <lineage>
        <taxon>Eukaryota</taxon>
        <taxon>Metazoa</taxon>
        <taxon>Chordata</taxon>
        <taxon>Tunicata</taxon>
        <taxon>Ascidiacea</taxon>
        <taxon>Phlebobranchia</taxon>
        <taxon>Cionidae</taxon>
        <taxon>Ciona</taxon>
    </lineage>
</organism>
<dbReference type="RefSeq" id="NP_001007567.1">
    <property type="nucleotide sequence ID" value="NM_001007566.1"/>
</dbReference>
<feature type="binding site" evidence="9">
    <location>
        <begin position="95"/>
        <end position="102"/>
    </location>
    <ligand>
        <name>ATP</name>
        <dbReference type="ChEBI" id="CHEBI:30616"/>
    </ligand>
</feature>
<dbReference type="GO" id="GO:0016887">
    <property type="term" value="F:ATP hydrolysis activity"/>
    <property type="evidence" value="ECO:0000318"/>
    <property type="project" value="GO_Central"/>
</dbReference>
<dbReference type="OrthoDB" id="3176171at2759"/>
<evidence type="ECO:0000256" key="2">
    <source>
        <dbReference type="ARBA" id="ARBA00022490"/>
    </source>
</evidence>
<gene>
    <name evidence="13" type="primary">kif3b</name>
</gene>
<evidence type="ECO:0000259" key="12">
    <source>
        <dbReference type="PROSITE" id="PS50067"/>
    </source>
</evidence>
<dbReference type="PRINTS" id="PR00380">
    <property type="entry name" value="KINESINHEAVY"/>
</dbReference>
<keyword evidence="2" id="KW-0963">Cytoplasm</keyword>
<reference evidence="13" key="2">
    <citation type="journal article" date="2008" name="Genome Biol.">
        <title>Improved genome assembly and evidence-based global gene model set for the chordate Ciona intestinalis: new insight into intron and operon populations.</title>
        <authorList>
            <person name="Satou Y."/>
            <person name="Mineta K."/>
            <person name="Ogasawara M."/>
            <person name="Sasakura Y."/>
            <person name="Shoguchi E."/>
            <person name="Ueno K."/>
            <person name="Yamada L."/>
            <person name="Matsumoto J."/>
            <person name="Wasserscheid J."/>
            <person name="Dewar K."/>
            <person name="Wiley G.B."/>
            <person name="Macmil S.L."/>
            <person name="Roe B.A."/>
            <person name="Zeller R.W."/>
            <person name="Hastings K.E."/>
            <person name="Lemaire P."/>
            <person name="Lindquist E."/>
            <person name="Endo T."/>
            <person name="Hotta K."/>
            <person name="Inaba K."/>
        </authorList>
    </citation>
    <scope>NUCLEOTIDE SEQUENCE [LARGE SCALE GENOMIC DNA]</scope>
    <source>
        <strain evidence="13">wild type</strain>
    </source>
</reference>
<dbReference type="HOGENOM" id="CLU_001485_22_4_1"/>
<dbReference type="Pfam" id="PF00225">
    <property type="entry name" value="Kinesin"/>
    <property type="match status" value="1"/>
</dbReference>
<dbReference type="GO" id="GO:0008017">
    <property type="term" value="F:microtubule binding"/>
    <property type="evidence" value="ECO:0000318"/>
    <property type="project" value="GO_Central"/>
</dbReference>
<evidence type="ECO:0000256" key="6">
    <source>
        <dbReference type="ARBA" id="ARBA00023054"/>
    </source>
</evidence>
<feature type="compositionally biased region" description="Acidic residues" evidence="11">
    <location>
        <begin position="388"/>
        <end position="407"/>
    </location>
</feature>
<dbReference type="GO" id="GO:0005874">
    <property type="term" value="C:microtubule"/>
    <property type="evidence" value="ECO:0000318"/>
    <property type="project" value="GO_Central"/>
</dbReference>
<dbReference type="InterPro" id="IPR027417">
    <property type="entry name" value="P-loop_NTPase"/>
</dbReference>
<feature type="region of interest" description="Disordered" evidence="11">
    <location>
        <begin position="367"/>
        <end position="434"/>
    </location>
</feature>
<feature type="compositionally biased region" description="Basic residues" evidence="11">
    <location>
        <begin position="372"/>
        <end position="383"/>
    </location>
</feature>
<dbReference type="InterPro" id="IPR019821">
    <property type="entry name" value="Kinesin_motor_CS"/>
</dbReference>
<dbReference type="GO" id="GO:0007018">
    <property type="term" value="P:microtubule-based movement"/>
    <property type="evidence" value="ECO:0000318"/>
    <property type="project" value="GO_Central"/>
</dbReference>
<accession>F7B875</accession>
<keyword evidence="5 9" id="KW-0067">ATP-binding</keyword>